<evidence type="ECO:0000256" key="2">
    <source>
        <dbReference type="ARBA" id="ARBA00022679"/>
    </source>
</evidence>
<keyword evidence="2 8" id="KW-0808">Transferase</keyword>
<keyword evidence="4 8" id="KW-0418">Kinase</keyword>
<evidence type="ECO:0000259" key="7">
    <source>
        <dbReference type="Pfam" id="PF00294"/>
    </source>
</evidence>
<protein>
    <submittedName>
        <fullName evidence="8">Carbohydrate kinase</fullName>
        <ecNumber evidence="8">2.7.1.-</ecNumber>
    </submittedName>
</protein>
<comment type="similarity">
    <text evidence="1">Belongs to the carbohydrate kinase PfkB family.</text>
</comment>
<dbReference type="EC" id="2.7.1.-" evidence="8"/>
<feature type="domain" description="Carbohydrate kinase PfkB" evidence="7">
    <location>
        <begin position="7"/>
        <end position="291"/>
    </location>
</feature>
<dbReference type="Gene3D" id="3.40.1190.20">
    <property type="match status" value="1"/>
</dbReference>
<dbReference type="InterPro" id="IPR011611">
    <property type="entry name" value="PfkB_dom"/>
</dbReference>
<feature type="region of interest" description="Disordered" evidence="6">
    <location>
        <begin position="292"/>
        <end position="311"/>
    </location>
</feature>
<gene>
    <name evidence="8" type="ORF">RBR11_16440</name>
</gene>
<dbReference type="PANTHER" id="PTHR43085">
    <property type="entry name" value="HEXOKINASE FAMILY MEMBER"/>
    <property type="match status" value="1"/>
</dbReference>
<keyword evidence="3" id="KW-0547">Nucleotide-binding</keyword>
<dbReference type="Proteomes" id="UP001230289">
    <property type="component" value="Unassembled WGS sequence"/>
</dbReference>
<evidence type="ECO:0000256" key="6">
    <source>
        <dbReference type="SAM" id="MobiDB-lite"/>
    </source>
</evidence>
<dbReference type="RefSeq" id="WP_308490462.1">
    <property type="nucleotide sequence ID" value="NZ_JAVFCB010000011.1"/>
</dbReference>
<evidence type="ECO:0000313" key="9">
    <source>
        <dbReference type="Proteomes" id="UP001230289"/>
    </source>
</evidence>
<keyword evidence="9" id="KW-1185">Reference proteome</keyword>
<accession>A0ABU0XLP3</accession>
<evidence type="ECO:0000256" key="5">
    <source>
        <dbReference type="ARBA" id="ARBA00022840"/>
    </source>
</evidence>
<evidence type="ECO:0000256" key="1">
    <source>
        <dbReference type="ARBA" id="ARBA00010688"/>
    </source>
</evidence>
<dbReference type="Pfam" id="PF00294">
    <property type="entry name" value="PfkB"/>
    <property type="match status" value="1"/>
</dbReference>
<name>A0ABU0XLP3_9MICO</name>
<dbReference type="PROSITE" id="PS00583">
    <property type="entry name" value="PFKB_KINASES_1"/>
    <property type="match status" value="1"/>
</dbReference>
<dbReference type="CDD" id="cd01167">
    <property type="entry name" value="bac_FRK"/>
    <property type="match status" value="1"/>
</dbReference>
<dbReference type="PROSITE" id="PS00584">
    <property type="entry name" value="PFKB_KINASES_2"/>
    <property type="match status" value="1"/>
</dbReference>
<dbReference type="PANTHER" id="PTHR43085:SF1">
    <property type="entry name" value="PSEUDOURIDINE KINASE-RELATED"/>
    <property type="match status" value="1"/>
</dbReference>
<evidence type="ECO:0000313" key="8">
    <source>
        <dbReference type="EMBL" id="MDQ4215508.1"/>
    </source>
</evidence>
<keyword evidence="5" id="KW-0067">ATP-binding</keyword>
<dbReference type="InterPro" id="IPR050306">
    <property type="entry name" value="PfkB_Carbo_kinase"/>
</dbReference>
<comment type="caution">
    <text evidence="8">The sequence shown here is derived from an EMBL/GenBank/DDBJ whole genome shotgun (WGS) entry which is preliminary data.</text>
</comment>
<proteinExistence type="inferred from homology"/>
<organism evidence="8 9">
    <name type="scientific">Microbacterium capsulatum</name>
    <dbReference type="NCBI Taxonomy" id="3041921"/>
    <lineage>
        <taxon>Bacteria</taxon>
        <taxon>Bacillati</taxon>
        <taxon>Actinomycetota</taxon>
        <taxon>Actinomycetes</taxon>
        <taxon>Micrococcales</taxon>
        <taxon>Microbacteriaceae</taxon>
        <taxon>Microbacterium</taxon>
    </lineage>
</organism>
<dbReference type="SUPFAM" id="SSF53613">
    <property type="entry name" value="Ribokinase-like"/>
    <property type="match status" value="1"/>
</dbReference>
<dbReference type="EMBL" id="JAVFCB010000011">
    <property type="protein sequence ID" value="MDQ4215508.1"/>
    <property type="molecule type" value="Genomic_DNA"/>
</dbReference>
<dbReference type="InterPro" id="IPR002173">
    <property type="entry name" value="Carboh/pur_kinase_PfkB_CS"/>
</dbReference>
<dbReference type="InterPro" id="IPR029056">
    <property type="entry name" value="Ribokinase-like"/>
</dbReference>
<evidence type="ECO:0000256" key="4">
    <source>
        <dbReference type="ARBA" id="ARBA00022777"/>
    </source>
</evidence>
<reference evidence="8 9" key="1">
    <citation type="submission" date="2023-08" db="EMBL/GenBank/DDBJ databases">
        <title>Microbacterium sp. nov., isolated from a waste landfill.</title>
        <authorList>
            <person name="Wen W."/>
        </authorList>
    </citation>
    <scope>NUCLEOTIDE SEQUENCE [LARGE SCALE GENOMIC DNA]</scope>
    <source>
        <strain evidence="8 9">ASV81</strain>
    </source>
</reference>
<dbReference type="GO" id="GO:0016301">
    <property type="term" value="F:kinase activity"/>
    <property type="evidence" value="ECO:0007669"/>
    <property type="project" value="UniProtKB-KW"/>
</dbReference>
<sequence length="311" mass="31946">MSPHFLVIGEALIDIVDRDGERSHHVGGSPLNVAFGLGRLGVRTVFATEFGDDADGTAIATHLASAGVAIERTDDVSRRTSTSLARIGADGSASYDFHVAWAFRTPPPVGDAQAVHVGSIGAFLAPGGPRVLELIESLPAEVLVSFDPNIRPAFVPSREETRELVERYAARATIVKLSDEDAEWLYPGRADDVAGILLGQGARLVAITRGAEGSTLYAPGATVQVPARPTRAVDTIGAGDAYMSGLLAAIAAPSGMVAALQDLSAADLAAIGRIAAESAAITVGRAGAMPPTAEELERAGRAPVGDVAPTA</sequence>
<evidence type="ECO:0000256" key="3">
    <source>
        <dbReference type="ARBA" id="ARBA00022741"/>
    </source>
</evidence>